<keyword evidence="2" id="KW-1185">Reference proteome</keyword>
<gene>
    <name evidence="1" type="ORF">dnm_071570</name>
</gene>
<dbReference type="Proteomes" id="UP000663722">
    <property type="component" value="Chromosome"/>
</dbReference>
<proteinExistence type="predicted"/>
<organism evidence="1 2">
    <name type="scientific">Desulfonema magnum</name>
    <dbReference type="NCBI Taxonomy" id="45655"/>
    <lineage>
        <taxon>Bacteria</taxon>
        <taxon>Pseudomonadati</taxon>
        <taxon>Thermodesulfobacteriota</taxon>
        <taxon>Desulfobacteria</taxon>
        <taxon>Desulfobacterales</taxon>
        <taxon>Desulfococcaceae</taxon>
        <taxon>Desulfonema</taxon>
    </lineage>
</organism>
<evidence type="ECO:0000313" key="2">
    <source>
        <dbReference type="Proteomes" id="UP000663722"/>
    </source>
</evidence>
<dbReference type="KEGG" id="dmm:dnm_071570"/>
<sequence>MYKNFCPDIFKYLSINFSAFLLIRSVEMKFQHVRKFHFRTPEKIPKNFYQTTTLL</sequence>
<protein>
    <submittedName>
        <fullName evidence="1">Uncharacterized protein</fullName>
    </submittedName>
</protein>
<reference evidence="1" key="1">
    <citation type="journal article" date="2021" name="Microb. Physiol.">
        <title>Proteogenomic Insights into the Physiology of Marine, Sulfate-Reducing, Filamentous Desulfonema limicola and Desulfonema magnum.</title>
        <authorList>
            <person name="Schnaars V."/>
            <person name="Wohlbrand L."/>
            <person name="Scheve S."/>
            <person name="Hinrichs C."/>
            <person name="Reinhardt R."/>
            <person name="Rabus R."/>
        </authorList>
    </citation>
    <scope>NUCLEOTIDE SEQUENCE</scope>
    <source>
        <strain evidence="1">4be13</strain>
    </source>
</reference>
<name>A0A975GRN5_9BACT</name>
<dbReference type="EMBL" id="CP061800">
    <property type="protein sequence ID" value="QTA91092.1"/>
    <property type="molecule type" value="Genomic_DNA"/>
</dbReference>
<evidence type="ECO:0000313" key="1">
    <source>
        <dbReference type="EMBL" id="QTA91092.1"/>
    </source>
</evidence>
<accession>A0A975GRN5</accession>
<dbReference type="AlphaFoldDB" id="A0A975GRN5"/>